<evidence type="ECO:0000256" key="7">
    <source>
        <dbReference type="ARBA" id="ARBA00023315"/>
    </source>
</evidence>
<dbReference type="GO" id="GO:0005886">
    <property type="term" value="C:plasma membrane"/>
    <property type="evidence" value="ECO:0007669"/>
    <property type="project" value="UniProtKB-SubCell"/>
</dbReference>
<evidence type="ECO:0000256" key="9">
    <source>
        <dbReference type="ARBA" id="ARBA00047604"/>
    </source>
</evidence>
<gene>
    <name evidence="13" type="ORF">Salat_1614300</name>
</gene>
<evidence type="ECO:0000313" key="14">
    <source>
        <dbReference type="Proteomes" id="UP001293254"/>
    </source>
</evidence>
<dbReference type="EMBL" id="JACGWO010000006">
    <property type="protein sequence ID" value="KAK4424209.1"/>
    <property type="molecule type" value="Genomic_DNA"/>
</dbReference>
<evidence type="ECO:0000256" key="6">
    <source>
        <dbReference type="ARBA" id="ARBA00022824"/>
    </source>
</evidence>
<comment type="pathway">
    <text evidence="3">Glycerolipid metabolism; triacylglycerol biosynthesis.</text>
</comment>
<evidence type="ECO:0000256" key="8">
    <source>
        <dbReference type="ARBA" id="ARBA00024360"/>
    </source>
</evidence>
<organism evidence="13 14">
    <name type="scientific">Sesamum alatum</name>
    <dbReference type="NCBI Taxonomy" id="300844"/>
    <lineage>
        <taxon>Eukaryota</taxon>
        <taxon>Viridiplantae</taxon>
        <taxon>Streptophyta</taxon>
        <taxon>Embryophyta</taxon>
        <taxon>Tracheophyta</taxon>
        <taxon>Spermatophyta</taxon>
        <taxon>Magnoliopsida</taxon>
        <taxon>eudicotyledons</taxon>
        <taxon>Gunneridae</taxon>
        <taxon>Pentapetalae</taxon>
        <taxon>asterids</taxon>
        <taxon>lamiids</taxon>
        <taxon>Lamiales</taxon>
        <taxon>Pedaliaceae</taxon>
        <taxon>Sesamum</taxon>
    </lineage>
</organism>
<dbReference type="GO" id="GO:0019432">
    <property type="term" value="P:triglyceride biosynthetic process"/>
    <property type="evidence" value="ECO:0007669"/>
    <property type="project" value="TreeGrafter"/>
</dbReference>
<evidence type="ECO:0000313" key="13">
    <source>
        <dbReference type="EMBL" id="KAK4424209.1"/>
    </source>
</evidence>
<evidence type="ECO:0000256" key="4">
    <source>
        <dbReference type="ARBA" id="ARBA00005189"/>
    </source>
</evidence>
<dbReference type="InterPro" id="IPR004255">
    <property type="entry name" value="O-acyltransferase_WSD1_N"/>
</dbReference>
<sequence>MKHDARIEDPTVKRPTALQSPYTRTTIYSPRGVAKTIDPQNSKSLSLSLSLMEEEAMERDQPLTPVGRLFMQPLLNQVINCAVTFEFPIDVDAFKAELRSSILLQHPRFCSLMVRDSGGRENWRKTRVDFDRHVIVRHQPLFDDNSISDDDAVNDFIADLSVSSPLSTDKPLWEIHLLMAHKTLLFRLHHALGDGISLMSMMLSCCRRVDDPSQPPTIGGVGAASSSPRRRAWSVWTLVKVVWYSLIYILEFSLRALCLKDKTTALSGGEGVELWPRRLATARFRLDDMKTVKRAVADATINDVLFGVISCGLSRYLNIKSPKALPEGLRLTGVSMVNLRPQAGLQDVRKLINSKSRTRWGNRFGMLLLPVYYHTGGSDPLQYVKRAKTVIDKKKLSLEATFSHNIGNFVMSLFGPELASIMDYRIVCNTTFIISNVVGPHEKITMAGNPALTMHMVSYAGVADMQIVVAKDIIPDPKVLVECFQNALLEMKVAAEAATKS</sequence>
<comment type="subcellular location">
    <subcellularLocation>
        <location evidence="1">Cell membrane</location>
        <topology evidence="1">Single-pass membrane protein</topology>
    </subcellularLocation>
    <subcellularLocation>
        <location evidence="2">Endoplasmic reticulum membrane</location>
    </subcellularLocation>
</comment>
<dbReference type="InterPro" id="IPR045034">
    <property type="entry name" value="O-acyltransferase_WSD1-like"/>
</dbReference>
<dbReference type="GO" id="GO:0005789">
    <property type="term" value="C:endoplasmic reticulum membrane"/>
    <property type="evidence" value="ECO:0007669"/>
    <property type="project" value="UniProtKB-SubCell"/>
</dbReference>
<comment type="catalytic activity">
    <reaction evidence="10">
        <text>an acyl-CoA + a 1,2-diacyl-sn-glycerol = a triacyl-sn-glycerol + CoA</text>
        <dbReference type="Rhea" id="RHEA:10868"/>
        <dbReference type="ChEBI" id="CHEBI:17815"/>
        <dbReference type="ChEBI" id="CHEBI:57287"/>
        <dbReference type="ChEBI" id="CHEBI:58342"/>
        <dbReference type="ChEBI" id="CHEBI:64615"/>
        <dbReference type="EC" id="2.3.1.20"/>
    </reaction>
</comment>
<comment type="pathway">
    <text evidence="4">Lipid metabolism.</text>
</comment>
<evidence type="ECO:0000256" key="3">
    <source>
        <dbReference type="ARBA" id="ARBA00004771"/>
    </source>
</evidence>
<dbReference type="Proteomes" id="UP001293254">
    <property type="component" value="Unassembled WGS sequence"/>
</dbReference>
<dbReference type="AlphaFoldDB" id="A0AAE1Y5S0"/>
<evidence type="ECO:0000256" key="2">
    <source>
        <dbReference type="ARBA" id="ARBA00004586"/>
    </source>
</evidence>
<feature type="domain" description="O-acyltransferase WSD1-like N-terminal" evidence="11">
    <location>
        <begin position="122"/>
        <end position="304"/>
    </location>
</feature>
<feature type="domain" description="O-acyltransferase WSD1 C-terminal" evidence="12">
    <location>
        <begin position="360"/>
        <end position="492"/>
    </location>
</feature>
<keyword evidence="6" id="KW-0256">Endoplasmic reticulum</keyword>
<keyword evidence="14" id="KW-1185">Reference proteome</keyword>
<evidence type="ECO:0000256" key="1">
    <source>
        <dbReference type="ARBA" id="ARBA00004162"/>
    </source>
</evidence>
<dbReference type="Pfam" id="PF06974">
    <property type="entry name" value="WS_DGAT_C"/>
    <property type="match status" value="1"/>
</dbReference>
<dbReference type="GO" id="GO:0047196">
    <property type="term" value="F:long-chain-alcohol O-fatty-acyltransferase activity"/>
    <property type="evidence" value="ECO:0007669"/>
    <property type="project" value="UniProtKB-EC"/>
</dbReference>
<dbReference type="SUPFAM" id="SSF52777">
    <property type="entry name" value="CoA-dependent acyltransferases"/>
    <property type="match status" value="1"/>
</dbReference>
<dbReference type="Pfam" id="PF03007">
    <property type="entry name" value="WS_DGAT_cat"/>
    <property type="match status" value="1"/>
</dbReference>
<dbReference type="InterPro" id="IPR009721">
    <property type="entry name" value="O-acyltransferase_WSD1_C"/>
</dbReference>
<dbReference type="PANTHER" id="PTHR31650:SF41">
    <property type="entry name" value="O-ACYLTRANSFERASE WSD1-LIKE ISOFORM X1"/>
    <property type="match status" value="1"/>
</dbReference>
<reference evidence="13" key="1">
    <citation type="submission" date="2020-06" db="EMBL/GenBank/DDBJ databases">
        <authorList>
            <person name="Li T."/>
            <person name="Hu X."/>
            <person name="Zhang T."/>
            <person name="Song X."/>
            <person name="Zhang H."/>
            <person name="Dai N."/>
            <person name="Sheng W."/>
            <person name="Hou X."/>
            <person name="Wei L."/>
        </authorList>
    </citation>
    <scope>NUCLEOTIDE SEQUENCE</scope>
    <source>
        <strain evidence="13">3651</strain>
        <tissue evidence="13">Leaf</tissue>
    </source>
</reference>
<protein>
    <submittedName>
        <fullName evidence="13">O-acyltransferase WSD1</fullName>
    </submittedName>
</protein>
<accession>A0AAE1Y5S0</accession>
<proteinExistence type="inferred from homology"/>
<dbReference type="Gene3D" id="3.30.559.10">
    <property type="entry name" value="Chloramphenicol acetyltransferase-like domain"/>
    <property type="match status" value="1"/>
</dbReference>
<dbReference type="InterPro" id="IPR023213">
    <property type="entry name" value="CAT-like_dom_sf"/>
</dbReference>
<dbReference type="PANTHER" id="PTHR31650">
    <property type="entry name" value="O-ACYLTRANSFERASE (WSD1-LIKE) FAMILY PROTEIN"/>
    <property type="match status" value="1"/>
</dbReference>
<dbReference type="GO" id="GO:0004144">
    <property type="term" value="F:diacylglycerol O-acyltransferase activity"/>
    <property type="evidence" value="ECO:0007669"/>
    <property type="project" value="UniProtKB-EC"/>
</dbReference>
<name>A0AAE1Y5S0_9LAMI</name>
<evidence type="ECO:0000259" key="12">
    <source>
        <dbReference type="Pfam" id="PF06974"/>
    </source>
</evidence>
<evidence type="ECO:0000259" key="11">
    <source>
        <dbReference type="Pfam" id="PF03007"/>
    </source>
</evidence>
<comment type="caution">
    <text evidence="13">The sequence shown here is derived from an EMBL/GenBank/DDBJ whole genome shotgun (WGS) entry which is preliminary data.</text>
</comment>
<keyword evidence="5" id="KW-0808">Transferase</keyword>
<comment type="catalytic activity">
    <reaction evidence="9">
        <text>a long chain fatty alcohol + a fatty acyl-CoA = a long-chain alcohol wax ester + CoA</text>
        <dbReference type="Rhea" id="RHEA:38443"/>
        <dbReference type="ChEBI" id="CHEBI:17135"/>
        <dbReference type="ChEBI" id="CHEBI:57287"/>
        <dbReference type="ChEBI" id="CHEBI:77636"/>
        <dbReference type="ChEBI" id="CHEBI:235323"/>
        <dbReference type="EC" id="2.3.1.75"/>
    </reaction>
</comment>
<reference evidence="13" key="2">
    <citation type="journal article" date="2024" name="Plant">
        <title>Genomic evolution and insights into agronomic trait innovations of Sesamum species.</title>
        <authorList>
            <person name="Miao H."/>
            <person name="Wang L."/>
            <person name="Qu L."/>
            <person name="Liu H."/>
            <person name="Sun Y."/>
            <person name="Le M."/>
            <person name="Wang Q."/>
            <person name="Wei S."/>
            <person name="Zheng Y."/>
            <person name="Lin W."/>
            <person name="Duan Y."/>
            <person name="Cao H."/>
            <person name="Xiong S."/>
            <person name="Wang X."/>
            <person name="Wei L."/>
            <person name="Li C."/>
            <person name="Ma Q."/>
            <person name="Ju M."/>
            <person name="Zhao R."/>
            <person name="Li G."/>
            <person name="Mu C."/>
            <person name="Tian Q."/>
            <person name="Mei H."/>
            <person name="Zhang T."/>
            <person name="Gao T."/>
            <person name="Zhang H."/>
        </authorList>
    </citation>
    <scope>NUCLEOTIDE SEQUENCE</scope>
    <source>
        <strain evidence="13">3651</strain>
    </source>
</reference>
<keyword evidence="7" id="KW-0012">Acyltransferase</keyword>
<evidence type="ECO:0000256" key="10">
    <source>
        <dbReference type="ARBA" id="ARBA00048109"/>
    </source>
</evidence>
<comment type="similarity">
    <text evidence="8">In the N-terminal section; belongs to the long-chain O-acyltransferase family.</text>
</comment>
<evidence type="ECO:0000256" key="5">
    <source>
        <dbReference type="ARBA" id="ARBA00022679"/>
    </source>
</evidence>